<gene>
    <name evidence="3" type="ORF">CQW49_15145</name>
</gene>
<evidence type="ECO:0000256" key="1">
    <source>
        <dbReference type="SAM" id="SignalP"/>
    </source>
</evidence>
<keyword evidence="4" id="KW-1185">Reference proteome</keyword>
<organism evidence="3 4">
    <name type="scientific">Methylosinus trichosporium (strain ATCC 35070 / NCIMB 11131 / UNIQEM 75 / OB3b)</name>
    <dbReference type="NCBI Taxonomy" id="595536"/>
    <lineage>
        <taxon>Bacteria</taxon>
        <taxon>Pseudomonadati</taxon>
        <taxon>Pseudomonadota</taxon>
        <taxon>Alphaproteobacteria</taxon>
        <taxon>Hyphomicrobiales</taxon>
        <taxon>Methylocystaceae</taxon>
        <taxon>Methylosinus</taxon>
    </lineage>
</organism>
<feature type="chain" id="PRO_5013622176" description="PepSY domain-containing protein" evidence="1">
    <location>
        <begin position="21"/>
        <end position="83"/>
    </location>
</feature>
<keyword evidence="1" id="KW-0732">Signal</keyword>
<dbReference type="EMBL" id="CP023737">
    <property type="protein sequence ID" value="ATQ69062.1"/>
    <property type="molecule type" value="Genomic_DNA"/>
</dbReference>
<accession>A0A2D2D254</accession>
<sequence length="83" mass="9090">MRNLVLALGSVLMAAAPALADRPLTEEEKVKLQSAVSAQGCSGGKLEFDDGHYEVDDAKCDDGKTYDLKFDAEFSLIRKKLER</sequence>
<dbReference type="Proteomes" id="UP000230709">
    <property type="component" value="Chromosome"/>
</dbReference>
<protein>
    <recommendedName>
        <fullName evidence="2">PepSY domain-containing protein</fullName>
    </recommendedName>
</protein>
<evidence type="ECO:0000313" key="3">
    <source>
        <dbReference type="EMBL" id="ATQ69062.1"/>
    </source>
</evidence>
<dbReference type="AlphaFoldDB" id="A0A2D2D254"/>
<dbReference type="Pfam" id="PF13670">
    <property type="entry name" value="PepSY_2"/>
    <property type="match status" value="1"/>
</dbReference>
<reference evidence="4" key="1">
    <citation type="submission" date="2017-10" db="EMBL/GenBank/DDBJ databases">
        <title>Completed PacBio SMRT sequence of Methylosinus trichosporium OB3b reveals presence of a third large plasmid.</title>
        <authorList>
            <person name="Charles T.C."/>
            <person name="Lynch M.D.J."/>
            <person name="Heil J.R."/>
            <person name="Cheng J."/>
        </authorList>
    </citation>
    <scope>NUCLEOTIDE SEQUENCE [LARGE SCALE GENOMIC DNA]</scope>
    <source>
        <strain evidence="4">OB3b</strain>
    </source>
</reference>
<evidence type="ECO:0000259" key="2">
    <source>
        <dbReference type="Pfam" id="PF13670"/>
    </source>
</evidence>
<proteinExistence type="predicted"/>
<dbReference type="KEGG" id="mtw:CQW49_15145"/>
<evidence type="ECO:0000313" key="4">
    <source>
        <dbReference type="Proteomes" id="UP000230709"/>
    </source>
</evidence>
<dbReference type="RefSeq" id="WP_003611803.1">
    <property type="nucleotide sequence ID" value="NZ_ADVE02000001.1"/>
</dbReference>
<name>A0A2D2D254_METT3</name>
<feature type="domain" description="PepSY" evidence="2">
    <location>
        <begin position="10"/>
        <end position="74"/>
    </location>
</feature>
<feature type="signal peptide" evidence="1">
    <location>
        <begin position="1"/>
        <end position="20"/>
    </location>
</feature>
<dbReference type="InterPro" id="IPR025711">
    <property type="entry name" value="PepSY"/>
</dbReference>